<dbReference type="AlphaFoldDB" id="I7Z9K2"/>
<reference evidence="6 7" key="1">
    <citation type="journal article" date="2012" name="J. Bacteriol.">
        <title>Genome Sequence of n-Alkane-Degrading Hydrocarboniphaga effusa Strain AP103T (ATCC BAA-332T).</title>
        <authorList>
            <person name="Chang H.K."/>
            <person name="Zylstra G.J."/>
            <person name="Chae J.C."/>
        </authorList>
    </citation>
    <scope>NUCLEOTIDE SEQUENCE [LARGE SCALE GENOMIC DNA]</scope>
    <source>
        <strain evidence="6 7">AP103</strain>
    </source>
</reference>
<evidence type="ECO:0000313" key="7">
    <source>
        <dbReference type="Proteomes" id="UP000003704"/>
    </source>
</evidence>
<feature type="domain" description="UspA" evidence="5">
    <location>
        <begin position="154"/>
        <end position="300"/>
    </location>
</feature>
<evidence type="ECO:0000256" key="3">
    <source>
        <dbReference type="ARBA" id="ARBA00022490"/>
    </source>
</evidence>
<keyword evidence="3" id="KW-0963">Cytoplasm</keyword>
<dbReference type="InterPro" id="IPR006015">
    <property type="entry name" value="Universal_stress_UspA"/>
</dbReference>
<evidence type="ECO:0000259" key="5">
    <source>
        <dbReference type="Pfam" id="PF00582"/>
    </source>
</evidence>
<organism evidence="6 7">
    <name type="scientific">Hydrocarboniphaga effusa AP103</name>
    <dbReference type="NCBI Taxonomy" id="1172194"/>
    <lineage>
        <taxon>Bacteria</taxon>
        <taxon>Pseudomonadati</taxon>
        <taxon>Pseudomonadota</taxon>
        <taxon>Gammaproteobacteria</taxon>
        <taxon>Nevskiales</taxon>
        <taxon>Nevskiaceae</taxon>
        <taxon>Hydrocarboniphaga</taxon>
    </lineage>
</organism>
<evidence type="ECO:0000313" key="6">
    <source>
        <dbReference type="EMBL" id="EIT68357.1"/>
    </source>
</evidence>
<gene>
    <name evidence="6" type="ORF">WQQ_35520</name>
</gene>
<dbReference type="PANTHER" id="PTHR47892">
    <property type="entry name" value="UNIVERSAL STRESS PROTEIN E"/>
    <property type="match status" value="1"/>
</dbReference>
<comment type="similarity">
    <text evidence="2">Belongs to the universal stress protein A family.</text>
</comment>
<dbReference type="Pfam" id="PF00582">
    <property type="entry name" value="Usp"/>
    <property type="match status" value="2"/>
</dbReference>
<dbReference type="GO" id="GO:0005737">
    <property type="term" value="C:cytoplasm"/>
    <property type="evidence" value="ECO:0007669"/>
    <property type="project" value="UniProtKB-SubCell"/>
</dbReference>
<name>I7Z9K2_9GAMM</name>
<comment type="subcellular location">
    <subcellularLocation>
        <location evidence="1">Cytoplasm</location>
    </subcellularLocation>
</comment>
<comment type="caution">
    <text evidence="6">The sequence shown here is derived from an EMBL/GenBank/DDBJ whole genome shotgun (WGS) entry which is preliminary data.</text>
</comment>
<protein>
    <recommendedName>
        <fullName evidence="5">UspA domain-containing protein</fullName>
    </recommendedName>
</protein>
<dbReference type="EMBL" id="AKGD01000003">
    <property type="protein sequence ID" value="EIT68357.1"/>
    <property type="molecule type" value="Genomic_DNA"/>
</dbReference>
<dbReference type="STRING" id="1172194.WQQ_35520"/>
<dbReference type="Proteomes" id="UP000003704">
    <property type="component" value="Unassembled WGS sequence"/>
</dbReference>
<dbReference type="SUPFAM" id="SSF52402">
    <property type="entry name" value="Adenine nucleotide alpha hydrolases-like"/>
    <property type="match status" value="2"/>
</dbReference>
<dbReference type="CDD" id="cd00293">
    <property type="entry name" value="USP-like"/>
    <property type="match status" value="1"/>
</dbReference>
<proteinExistence type="inferred from homology"/>
<dbReference type="RefSeq" id="WP_007186491.1">
    <property type="nucleotide sequence ID" value="NZ_AKGD01000003.1"/>
</dbReference>
<evidence type="ECO:0000256" key="4">
    <source>
        <dbReference type="ARBA" id="ARBA00037131"/>
    </source>
</evidence>
<sequence length="304" mass="33797">MGPYRNILLFADPSMLRTPAYDRAVALAQATDSKLHIVTIGCNHLLEYASRSSLHDSTKAKEGWLQIQQQWLIAQSETLKPRGIEVSSNAVWTLSPREEMVEYANEFKPDLIVKDVRHEAFIRRPWLTPSDWHLLTHVEAPTLLVGKPTHVLPRRVVVAIDASPVTGDDEDFNDQIVQQALAFSIQCKADLYLVSSVDYQFLRADAQGMMDSWAPDLYENLHQDHATALRSYAQAHHIPEDRVRALSGWTPHALANFVDSVSADVIVVGTHARRGVHRALMGSVAESIIDAAPCDVLVTKPGSA</sequence>
<dbReference type="PANTHER" id="PTHR47892:SF1">
    <property type="entry name" value="UNIVERSAL STRESS PROTEIN E"/>
    <property type="match status" value="1"/>
</dbReference>
<dbReference type="Gene3D" id="3.40.50.12370">
    <property type="match status" value="1"/>
</dbReference>
<evidence type="ECO:0000256" key="2">
    <source>
        <dbReference type="ARBA" id="ARBA00008791"/>
    </source>
</evidence>
<feature type="domain" description="UspA" evidence="5">
    <location>
        <begin position="4"/>
        <end position="145"/>
    </location>
</feature>
<comment type="function">
    <text evidence="4">Required for resistance to DNA-damaging agents.</text>
</comment>
<keyword evidence="7" id="KW-1185">Reference proteome</keyword>
<dbReference type="InterPro" id="IPR006016">
    <property type="entry name" value="UspA"/>
</dbReference>
<evidence type="ECO:0000256" key="1">
    <source>
        <dbReference type="ARBA" id="ARBA00004496"/>
    </source>
</evidence>
<accession>I7Z9K2</accession>
<dbReference type="PRINTS" id="PR01438">
    <property type="entry name" value="UNVRSLSTRESS"/>
</dbReference>